<dbReference type="EMBL" id="KB096742">
    <property type="protein sequence ID" value="ESO02200.1"/>
    <property type="molecule type" value="Genomic_DNA"/>
</dbReference>
<evidence type="ECO:0000256" key="1">
    <source>
        <dbReference type="ARBA" id="ARBA00022857"/>
    </source>
</evidence>
<dbReference type="InParanoid" id="T1FYH9"/>
<name>T1FYH9_HELRO</name>
<dbReference type="Gene3D" id="3.40.50.720">
    <property type="entry name" value="NAD(P)-binding Rossmann-like Domain"/>
    <property type="match status" value="1"/>
</dbReference>
<dbReference type="InterPro" id="IPR036291">
    <property type="entry name" value="NAD(P)-bd_dom_sf"/>
</dbReference>
<reference evidence="8" key="1">
    <citation type="submission" date="2012-12" db="EMBL/GenBank/DDBJ databases">
        <authorList>
            <person name="Hellsten U."/>
            <person name="Grimwood J."/>
            <person name="Chapman J.A."/>
            <person name="Shapiro H."/>
            <person name="Aerts A."/>
            <person name="Otillar R.P."/>
            <person name="Terry A.Y."/>
            <person name="Boore J.L."/>
            <person name="Simakov O."/>
            <person name="Marletaz F."/>
            <person name="Cho S.-J."/>
            <person name="Edsinger-Gonzales E."/>
            <person name="Havlak P."/>
            <person name="Kuo D.-H."/>
            <person name="Larsson T."/>
            <person name="Lv J."/>
            <person name="Arendt D."/>
            <person name="Savage R."/>
            <person name="Osoegawa K."/>
            <person name="de Jong P."/>
            <person name="Lindberg D.R."/>
            <person name="Seaver E.C."/>
            <person name="Weisblat D.A."/>
            <person name="Putnam N.H."/>
            <person name="Grigoriev I.V."/>
            <person name="Rokhsar D.S."/>
        </authorList>
    </citation>
    <scope>NUCLEOTIDE SEQUENCE</scope>
</reference>
<evidence type="ECO:0000256" key="4">
    <source>
        <dbReference type="ARBA" id="ARBA00093483"/>
    </source>
</evidence>
<dbReference type="OrthoDB" id="430436at2759"/>
<dbReference type="PANTHER" id="PTHR14097:SF7">
    <property type="entry name" value="OXIDOREDUCTASE HTATIP2"/>
    <property type="match status" value="1"/>
</dbReference>
<reference evidence="6 8" key="2">
    <citation type="journal article" date="2013" name="Nature">
        <title>Insights into bilaterian evolution from three spiralian genomes.</title>
        <authorList>
            <person name="Simakov O."/>
            <person name="Marletaz F."/>
            <person name="Cho S.J."/>
            <person name="Edsinger-Gonzales E."/>
            <person name="Havlak P."/>
            <person name="Hellsten U."/>
            <person name="Kuo D.H."/>
            <person name="Larsson T."/>
            <person name="Lv J."/>
            <person name="Arendt D."/>
            <person name="Savage R."/>
            <person name="Osoegawa K."/>
            <person name="de Jong P."/>
            <person name="Grimwood J."/>
            <person name="Chapman J.A."/>
            <person name="Shapiro H."/>
            <person name="Aerts A."/>
            <person name="Otillar R.P."/>
            <person name="Terry A.Y."/>
            <person name="Boore J.L."/>
            <person name="Grigoriev I.V."/>
            <person name="Lindberg D.R."/>
            <person name="Seaver E.C."/>
            <person name="Weisblat D.A."/>
            <person name="Putnam N.H."/>
            <person name="Rokhsar D.S."/>
        </authorList>
    </citation>
    <scope>NUCLEOTIDE SEQUENCE</scope>
</reference>
<dbReference type="STRING" id="6412.T1FYH9"/>
<dbReference type="GeneID" id="20213877"/>
<dbReference type="AlphaFoldDB" id="T1FYH9"/>
<comment type="subunit">
    <text evidence="4">Monomer. Forms homodimers during oxidative stress. Interacts (via N-terminus) with elongation factor EEF1A1 (via middle-region); the interaction is direct and competes with EEF1A1 binding to guanyl-nucleotide exchange factor EEF1B2, thereby inhibiting GDP for GTP exchange and reactivation of EEF1A1. Interacts with nuclear transport receptors XPO4, IPO5/RANBP5, IPO7, IPO9 and KPNB1 as well as GCN1L1/GCN1 and LRPPRC probably through their HEAT repeats. Binds NCOA5/CIA.</text>
</comment>
<dbReference type="GO" id="GO:0005737">
    <property type="term" value="C:cytoplasm"/>
    <property type="evidence" value="ECO:0000318"/>
    <property type="project" value="GO_Central"/>
</dbReference>
<dbReference type="OMA" id="CIENAKA"/>
<gene>
    <name evidence="7" type="primary">20213877</name>
    <name evidence="6" type="ORF">HELRODRAFT_66168</name>
</gene>
<keyword evidence="8" id="KW-1185">Reference proteome</keyword>
<keyword evidence="1" id="KW-0521">NADP</keyword>
<protein>
    <recommendedName>
        <fullName evidence="5">Protein HTATIP2</fullName>
    </recommendedName>
</protein>
<dbReference type="EMBL" id="AMQM01000821">
    <property type="status" value="NOT_ANNOTATED_CDS"/>
    <property type="molecule type" value="Genomic_DNA"/>
</dbReference>
<evidence type="ECO:0000256" key="3">
    <source>
        <dbReference type="ARBA" id="ARBA00023157"/>
    </source>
</evidence>
<evidence type="ECO:0000256" key="5">
    <source>
        <dbReference type="ARBA" id="ARBA00093604"/>
    </source>
</evidence>
<dbReference type="PANTHER" id="PTHR14097">
    <property type="entry name" value="OXIDOREDUCTASE HTATIP2"/>
    <property type="match status" value="1"/>
</dbReference>
<dbReference type="RefSeq" id="XP_009019608.1">
    <property type="nucleotide sequence ID" value="XM_009021360.1"/>
</dbReference>
<proteinExistence type="predicted"/>
<dbReference type="EnsemblMetazoa" id="HelroT66168">
    <property type="protein sequence ID" value="HelroP66168"/>
    <property type="gene ID" value="HelroG66168"/>
</dbReference>
<dbReference type="CDD" id="cd05250">
    <property type="entry name" value="CC3_like_SDR_a"/>
    <property type="match status" value="1"/>
</dbReference>
<evidence type="ECO:0000313" key="8">
    <source>
        <dbReference type="Proteomes" id="UP000015101"/>
    </source>
</evidence>
<dbReference type="HOGENOM" id="CLU_071330_2_2_1"/>
<dbReference type="CTD" id="20213877"/>
<dbReference type="eggNOG" id="KOG4039">
    <property type="taxonomic scope" value="Eukaryota"/>
</dbReference>
<keyword evidence="3" id="KW-1015">Disulfide bond</keyword>
<dbReference type="FunFam" id="3.40.50.720:FF:000271">
    <property type="entry name" value="oxidoreductase HTATIP2 isoform X1"/>
    <property type="match status" value="1"/>
</dbReference>
<organism evidence="7 8">
    <name type="scientific">Helobdella robusta</name>
    <name type="common">Californian leech</name>
    <dbReference type="NCBI Taxonomy" id="6412"/>
    <lineage>
        <taxon>Eukaryota</taxon>
        <taxon>Metazoa</taxon>
        <taxon>Spiralia</taxon>
        <taxon>Lophotrochozoa</taxon>
        <taxon>Annelida</taxon>
        <taxon>Clitellata</taxon>
        <taxon>Hirudinea</taxon>
        <taxon>Rhynchobdellida</taxon>
        <taxon>Glossiphoniidae</taxon>
        <taxon>Helobdella</taxon>
    </lineage>
</organism>
<dbReference type="SUPFAM" id="SSF51735">
    <property type="entry name" value="NAD(P)-binding Rossmann-fold domains"/>
    <property type="match status" value="1"/>
</dbReference>
<reference evidence="7" key="3">
    <citation type="submission" date="2015-06" db="UniProtKB">
        <authorList>
            <consortium name="EnsemblMetazoa"/>
        </authorList>
    </citation>
    <scope>IDENTIFICATION</scope>
</reference>
<accession>T1FYH9</accession>
<dbReference type="Proteomes" id="UP000015101">
    <property type="component" value="Unassembled WGS sequence"/>
</dbReference>
<evidence type="ECO:0000256" key="2">
    <source>
        <dbReference type="ARBA" id="ARBA00022990"/>
    </source>
</evidence>
<dbReference type="KEGG" id="hro:HELRODRAFT_66168"/>
<evidence type="ECO:0000313" key="6">
    <source>
        <dbReference type="EMBL" id="ESO02200.1"/>
    </source>
</evidence>
<keyword evidence="2" id="KW-0007">Acetylation</keyword>
<evidence type="ECO:0000313" key="7">
    <source>
        <dbReference type="EnsemblMetazoa" id="HelroP66168"/>
    </source>
</evidence>
<sequence length="232" mass="26002">MSGKKAFILGYTGEVGKELVKAVFQDKNFQQITLIGRRMINYENDLKSLEQKAIDFDQIENYSDVFRGFDVGFCCLGTTRAQAGAEGFYKVDHDYVVKSAKLAKDGGCEEFHLVSSGGANKDSFFLYPKTKGQTEDDVTKIGFKYLYIYRPSVLLCDREESRLAEKTFKTLIKPVTWAFPTFISIPTSTVALGIVIKATQPKPNALDISGEKNHVEIIDNKELHILGSKQMN</sequence>